<name>A0ABZ2HG42_9RHOB</name>
<sequence length="264" mass="30039">MIPIVFLHVPKTAGQTVHNELVRVVGGAEFTSPVRVTAQAIDGRQMPDGYRLYSGHIDWIELPRLPSDRFVFTILRDPRERIASFYLYMCKLAKEAKQDELEDPQNVGKRMALNLSADDYFFGGTEDWHHFVRSMYDNFYCSYFATRKMNGWSALQALSQEDRVTKALQGLDSLSAVYSIDNLAQLEMDVASRYGVSIRVAGNYFNTGGHHKNEARWPKLCALFEKDQSIARLEAFAALDQMLLEHVFRHKASTVVEDIPVIAP</sequence>
<dbReference type="Pfam" id="PF03567">
    <property type="entry name" value="Sulfotransfer_2"/>
    <property type="match status" value="1"/>
</dbReference>
<evidence type="ECO:0000313" key="2">
    <source>
        <dbReference type="Proteomes" id="UP001364156"/>
    </source>
</evidence>
<gene>
    <name evidence="1" type="ORF">RZ517_02095</name>
</gene>
<dbReference type="SUPFAM" id="SSF52540">
    <property type="entry name" value="P-loop containing nucleoside triphosphate hydrolases"/>
    <property type="match status" value="1"/>
</dbReference>
<dbReference type="Proteomes" id="UP001364156">
    <property type="component" value="Chromosome"/>
</dbReference>
<reference evidence="1 2" key="1">
    <citation type="submission" date="2023-10" db="EMBL/GenBank/DDBJ databases">
        <title>Roseovarius strain S88 nov., isolated from a marine algae.</title>
        <authorList>
            <person name="Lee M.W."/>
            <person name="Lee J.K."/>
            <person name="Kim J.M."/>
            <person name="Choi D.G."/>
            <person name="Baek J.H."/>
            <person name="Bayburt H."/>
            <person name="Jung J.J."/>
            <person name="Han D.M."/>
            <person name="Jeon C.O."/>
        </authorList>
    </citation>
    <scope>NUCLEOTIDE SEQUENCE [LARGE SCALE GENOMIC DNA]</scope>
    <source>
        <strain evidence="1 2">S88</strain>
    </source>
</reference>
<keyword evidence="2" id="KW-1185">Reference proteome</keyword>
<dbReference type="RefSeq" id="WP_338549844.1">
    <property type="nucleotide sequence ID" value="NZ_CP146069.1"/>
</dbReference>
<accession>A0ABZ2HG42</accession>
<organism evidence="1 2">
    <name type="scientific">Roseovarius phycicola</name>
    <dbReference type="NCBI Taxonomy" id="3080976"/>
    <lineage>
        <taxon>Bacteria</taxon>
        <taxon>Pseudomonadati</taxon>
        <taxon>Pseudomonadota</taxon>
        <taxon>Alphaproteobacteria</taxon>
        <taxon>Rhodobacterales</taxon>
        <taxon>Roseobacteraceae</taxon>
        <taxon>Roseovarius</taxon>
    </lineage>
</organism>
<protein>
    <submittedName>
        <fullName evidence="1">Sulfotransferase family 2 domain-containing protein</fullName>
    </submittedName>
</protein>
<dbReference type="InterPro" id="IPR027417">
    <property type="entry name" value="P-loop_NTPase"/>
</dbReference>
<evidence type="ECO:0000313" key="1">
    <source>
        <dbReference type="EMBL" id="WWR47004.1"/>
    </source>
</evidence>
<dbReference type="Gene3D" id="3.40.50.300">
    <property type="entry name" value="P-loop containing nucleotide triphosphate hydrolases"/>
    <property type="match status" value="1"/>
</dbReference>
<dbReference type="InterPro" id="IPR005331">
    <property type="entry name" value="Sulfotransferase"/>
</dbReference>
<dbReference type="EMBL" id="CP146069">
    <property type="protein sequence ID" value="WWR47004.1"/>
    <property type="molecule type" value="Genomic_DNA"/>
</dbReference>
<proteinExistence type="predicted"/>